<feature type="compositionally biased region" description="Acidic residues" evidence="1">
    <location>
        <begin position="686"/>
        <end position="706"/>
    </location>
</feature>
<feature type="region of interest" description="Disordered" evidence="1">
    <location>
        <begin position="506"/>
        <end position="540"/>
    </location>
</feature>
<protein>
    <submittedName>
        <fullName evidence="3">Signal peptide-containing protein</fullName>
    </submittedName>
</protein>
<feature type="chain" id="PRO_5039007478" evidence="2">
    <location>
        <begin position="29"/>
        <end position="992"/>
    </location>
</feature>
<sequence>MAGRFISRSFCYCLFGLAVLLAPDKALGEGFQEILEGSKDDFTNEDSYDNGDFMMLDFSQTGRLEDGQSMELFPEEASPLGASFYNPFLFESEQRERLVCQEKFCTKALYGKKSSRKFKSYMRSVLKHYILESRVRSWFFRLWSGSTVLTSPVLYIGKKSEFKEIYKLARKNYQKLKDSAVIVILKVLTKKVSKELALEEEEEASKSDSAEDSEGSSSSYGEESRTAGYEDSGERSSSISQAVKGLCVKLRGLSKHRSTDNGQSYLFVIEAHEITDKFIFSRLMTNLIQTSCWNRANINKSRVIIPVIVGSFAHTKESDGILGDIYSSGSGSGSRSRRSRARSRADQDSKQEHSDPSYRPGPEGARIRGEEDPMEDDLDQGDASSGSTLEYNALFVKWLKVCNESKMIYERYQTTNPELFERILTQYLIYAVNNRVIVNELSGRNGNSRHFISEYPQNCQKSWDELLLLIEREFGEADLGLRIILISTILESLKAANNTIFKETNQQVDADSHSGSQASGSSGEAGKDMSGDLSPGHCKSRLERDPEVSELYSILSTQDQSPTTLPQARMMDDLLIRLEDLPDQRKSRLEFKRYLSGLKSEGESASQIIQLLESVDHIQSSLHLVRVMYITSMELGLVVNPLEILVSVCRNAKLVPADSQGGGDTPRRGRGRPRNRRENRWTDADSGADELEESLASTMDEEEFDAEGQASGGDLEEDGGSNVMDECNPFSYLSEGLLTEDYDGDVMESIQKSSIRLASLLLRLAQYNTKILSLHVSNLVVKTERLLLSNILEAQRISSMVLVLAEKIRVFPFTILSSFSYLREVSEVRAVSMLRPFAPLYPSYSLMGMYGDSIQIKDWRQLGRVLMMEICMLYYDPKSQLDPEFLQLCVSTWESNSRDDEYFRSISRASSRCKRLTKESENGSKLGGSSPTVFLLCDLLDKLLNGPGSKSDRALTQVKERYLPKEFENLCENIKSYSIQQSGNLYNMLVKL</sequence>
<feature type="signal peptide" evidence="2">
    <location>
        <begin position="1"/>
        <end position="28"/>
    </location>
</feature>
<accession>A0A9D5DL90</accession>
<evidence type="ECO:0000256" key="1">
    <source>
        <dbReference type="SAM" id="MobiDB-lite"/>
    </source>
</evidence>
<name>A0A9D5DL90_9CRYT</name>
<dbReference type="Proteomes" id="UP001067231">
    <property type="component" value="Unassembled WGS sequence"/>
</dbReference>
<comment type="caution">
    <text evidence="3">The sequence shown here is derived from an EMBL/GenBank/DDBJ whole genome shotgun (WGS) entry which is preliminary data.</text>
</comment>
<feature type="compositionally biased region" description="Basic and acidic residues" evidence="1">
    <location>
        <begin position="343"/>
        <end position="356"/>
    </location>
</feature>
<keyword evidence="2" id="KW-0732">Signal</keyword>
<dbReference type="OrthoDB" id="342362at2759"/>
<feature type="region of interest" description="Disordered" evidence="1">
    <location>
        <begin position="655"/>
        <end position="721"/>
    </location>
</feature>
<feature type="region of interest" description="Disordered" evidence="1">
    <location>
        <begin position="323"/>
        <end position="383"/>
    </location>
</feature>
<dbReference type="AlphaFoldDB" id="A0A9D5DL90"/>
<evidence type="ECO:0000313" key="3">
    <source>
        <dbReference type="EMBL" id="KAJ1611449.1"/>
    </source>
</evidence>
<feature type="region of interest" description="Disordered" evidence="1">
    <location>
        <begin position="202"/>
        <end position="236"/>
    </location>
</feature>
<feature type="compositionally biased region" description="Low complexity" evidence="1">
    <location>
        <begin position="513"/>
        <end position="524"/>
    </location>
</feature>
<proteinExistence type="predicted"/>
<organism evidence="3">
    <name type="scientific">Cryptosporidium canis</name>
    <dbReference type="NCBI Taxonomy" id="195482"/>
    <lineage>
        <taxon>Eukaryota</taxon>
        <taxon>Sar</taxon>
        <taxon>Alveolata</taxon>
        <taxon>Apicomplexa</taxon>
        <taxon>Conoidasida</taxon>
        <taxon>Coccidia</taxon>
        <taxon>Eucoccidiorida</taxon>
        <taxon>Eimeriorina</taxon>
        <taxon>Cryptosporidiidae</taxon>
        <taxon>Cryptosporidium</taxon>
    </lineage>
</organism>
<gene>
    <name evidence="3" type="ORF">OJ253_862</name>
</gene>
<dbReference type="EMBL" id="JAPCXC010000015">
    <property type="protein sequence ID" value="KAJ1611449.1"/>
    <property type="molecule type" value="Genomic_DNA"/>
</dbReference>
<reference evidence="3" key="1">
    <citation type="submission" date="2022-10" db="EMBL/GenBank/DDBJ databases">
        <title>Adaptive evolution leads to modifications in subtelomeric GC content in a zoonotic Cryptosporidium species.</title>
        <authorList>
            <person name="Li J."/>
            <person name="Feng Y."/>
            <person name="Xiao L."/>
        </authorList>
    </citation>
    <scope>NUCLEOTIDE SEQUENCE</scope>
    <source>
        <strain evidence="3">33844</strain>
    </source>
</reference>
<evidence type="ECO:0000256" key="2">
    <source>
        <dbReference type="SAM" id="SignalP"/>
    </source>
</evidence>